<protein>
    <submittedName>
        <fullName evidence="2">VOC family protein</fullName>
    </submittedName>
</protein>
<keyword evidence="3" id="KW-1185">Reference proteome</keyword>
<dbReference type="InterPro" id="IPR029068">
    <property type="entry name" value="Glyas_Bleomycin-R_OHBP_Dase"/>
</dbReference>
<sequence length="122" mass="13384">MEATSSATVFHVSNLEISILYYTTVLGFQHAFTFGDYAGICSGEVTIHLCGQGNDGIKKSLGQGHICIDIDQIDSYYNSLLEKQVKIVYPIGDREYGLRDFAISDPDGNYLVFGQPISKAAH</sequence>
<gene>
    <name evidence="2" type="ORF">GM921_00575</name>
</gene>
<dbReference type="InterPro" id="IPR037523">
    <property type="entry name" value="VOC_core"/>
</dbReference>
<name>A0A923DXT1_9SPHI</name>
<feature type="domain" description="VOC" evidence="1">
    <location>
        <begin position="3"/>
        <end position="116"/>
    </location>
</feature>
<dbReference type="AlphaFoldDB" id="A0A923DXT1"/>
<evidence type="ECO:0000313" key="2">
    <source>
        <dbReference type="EMBL" id="MBB2143964.1"/>
    </source>
</evidence>
<evidence type="ECO:0000259" key="1">
    <source>
        <dbReference type="PROSITE" id="PS51819"/>
    </source>
</evidence>
<dbReference type="SUPFAM" id="SSF54593">
    <property type="entry name" value="Glyoxalase/Bleomycin resistance protein/Dihydroxybiphenyl dioxygenase"/>
    <property type="match status" value="1"/>
</dbReference>
<dbReference type="Pfam" id="PF00903">
    <property type="entry name" value="Glyoxalase"/>
    <property type="match status" value="1"/>
</dbReference>
<evidence type="ECO:0000313" key="3">
    <source>
        <dbReference type="Proteomes" id="UP000601055"/>
    </source>
</evidence>
<dbReference type="Gene3D" id="3.10.180.10">
    <property type="entry name" value="2,3-Dihydroxybiphenyl 1,2-Dioxygenase, domain 1"/>
    <property type="match status" value="1"/>
</dbReference>
<organism evidence="2 3">
    <name type="scientific">Pedobacter planticolens</name>
    <dbReference type="NCBI Taxonomy" id="2679964"/>
    <lineage>
        <taxon>Bacteria</taxon>
        <taxon>Pseudomonadati</taxon>
        <taxon>Bacteroidota</taxon>
        <taxon>Sphingobacteriia</taxon>
        <taxon>Sphingobacteriales</taxon>
        <taxon>Sphingobacteriaceae</taxon>
        <taxon>Pedobacter</taxon>
    </lineage>
</organism>
<dbReference type="RefSeq" id="WP_182920667.1">
    <property type="nucleotide sequence ID" value="NZ_WNXD01000001.1"/>
</dbReference>
<dbReference type="InterPro" id="IPR004360">
    <property type="entry name" value="Glyas_Fos-R_dOase_dom"/>
</dbReference>
<dbReference type="EMBL" id="WNXD01000001">
    <property type="protein sequence ID" value="MBB2143964.1"/>
    <property type="molecule type" value="Genomic_DNA"/>
</dbReference>
<comment type="caution">
    <text evidence="2">The sequence shown here is derived from an EMBL/GenBank/DDBJ whole genome shotgun (WGS) entry which is preliminary data.</text>
</comment>
<dbReference type="Proteomes" id="UP000601055">
    <property type="component" value="Unassembled WGS sequence"/>
</dbReference>
<accession>A0A923DXT1</accession>
<proteinExistence type="predicted"/>
<dbReference type="PROSITE" id="PS51819">
    <property type="entry name" value="VOC"/>
    <property type="match status" value="1"/>
</dbReference>
<reference evidence="2" key="1">
    <citation type="submission" date="2019-11" db="EMBL/GenBank/DDBJ databases">
        <title>Description of Pedobacter sp. LMG 31464T.</title>
        <authorList>
            <person name="Carlier A."/>
            <person name="Qi S."/>
            <person name="Vandamme P."/>
        </authorList>
    </citation>
    <scope>NUCLEOTIDE SEQUENCE</scope>
    <source>
        <strain evidence="2">LMG 31464</strain>
    </source>
</reference>